<evidence type="ECO:0008006" key="3">
    <source>
        <dbReference type="Google" id="ProtNLM"/>
    </source>
</evidence>
<dbReference type="GO" id="GO:0030149">
    <property type="term" value="P:sphingolipid catabolic process"/>
    <property type="evidence" value="ECO:0007669"/>
    <property type="project" value="TreeGrafter"/>
</dbReference>
<dbReference type="SUPFAM" id="SSF48403">
    <property type="entry name" value="Ankyrin repeat"/>
    <property type="match status" value="2"/>
</dbReference>
<evidence type="ECO:0000313" key="2">
    <source>
        <dbReference type="Proteomes" id="UP000612055"/>
    </source>
</evidence>
<dbReference type="GO" id="GO:0016020">
    <property type="term" value="C:membrane"/>
    <property type="evidence" value="ECO:0007669"/>
    <property type="project" value="TreeGrafter"/>
</dbReference>
<evidence type="ECO:0000313" key="1">
    <source>
        <dbReference type="EMBL" id="KAG2499253.1"/>
    </source>
</evidence>
<sequence length="1093" mass="118789">MDPLEQGRKPDCAAGNSRAALGDGAEPGALSRVWLPEIAERIASFLPSNVVACTFRLLDKAAAEQFADCRTIHLSQPSPAWAFAAHWLSPDSCRSLSLDERKDLLALTAASGDVANLRVARQAAGCTLEWYAFYAAIRAGALEACQYLISPEVSFSQLHLGWDAALVCAAESGHTSMVDWCLANGAQLTWTAVAKAYGSGHVALAEKLIPSEAPESDDVNSLVHALVFGCEMAAVPWLWEPGTHAITCPQRPRGLEGVAYLDMATDSALAAAIGSPTPDWKDKAEILLSRGAALAGTCVSSMLPDTDVVPRLIWAKERGLDPSHLMSMANAVTWNNLDAVRWWLGEGGWELPDHPHVSLMWFAAPPMAQQLIEEGIAEPTPLVWRSAIRTGRRGLPLLRWLVEKYGSEVLSREPEGPEDEGIWSMGDVKDGKSAQMMRFLSELGLMGPFEGEDPGMWRIMAREGTEADLEWMAEVGWPRPVDGSPLEIAAHQGDVRTVKVLHRLGLAWGPPKGNVFAAAVKAGVDASALRWMVDGGCPVYRRHLRQAHKRRLVVYGPESSLLPHGIAERIAAFLPSNFVACTFRLLDKSACEQFADRRTILLSQPSPAWAFTAHWLSPDSCRSLSLDERHKLVELTAASGYVPNLRVARQAAGCTLVPFNLHAAVRAGALEACQYLISPEALYPANYLFREYALADAAEGGHTIMIEWCLQVLGAQLNWMAVAKAYESGHVALAMALMPPVAPDPHQLVSFFQGVISGCEMAAVPWLWELVLPAMMRPQGPDGLAPLDSVKNGMLAAAIGSPTPDWEAKVEVLLAKGAALVGPCVIAKLPSDKVVPRLRWAKERGLDPACVMSLPNAVALKNLDAIRWWLGEGVRDLPNELLTGSSLCYTALSTAQLLIEEGLVEPIPRVVMAAIGTGKRGLPLLRWLVEKYGREILSQGAEGEDRWSMEDVKYGKSAQVMRFLSELGLMGPFEGEDPDMWRVMAREGAEADLEWMAEVGWPRPVDGSPLEIAAHQGDIRTVKVLHRLGLAWGPPKGNVFAAAVKAGVDASALRWMVDSGCPVYRRHLRQAHKRRLVVYGPGSSLVPHGWDVL</sequence>
<dbReference type="InterPro" id="IPR036770">
    <property type="entry name" value="Ankyrin_rpt-contain_sf"/>
</dbReference>
<dbReference type="AlphaFoldDB" id="A0A835YDG4"/>
<dbReference type="PANTHER" id="PTHR12393">
    <property type="entry name" value="SPHINGOMYELIN PHOSPHODIESTERASE RELATED"/>
    <property type="match status" value="1"/>
</dbReference>
<dbReference type="Gene3D" id="1.25.40.20">
    <property type="entry name" value="Ankyrin repeat-containing domain"/>
    <property type="match status" value="2"/>
</dbReference>
<name>A0A835YDG4_9CHLO</name>
<dbReference type="PANTHER" id="PTHR12393:SF6">
    <property type="entry name" value="SPHINGOMYELIN PHOSPHODIESTERASE 2"/>
    <property type="match status" value="1"/>
</dbReference>
<dbReference type="GO" id="GO:0071944">
    <property type="term" value="C:cell periphery"/>
    <property type="evidence" value="ECO:0007669"/>
    <property type="project" value="TreeGrafter"/>
</dbReference>
<protein>
    <recommendedName>
        <fullName evidence="3">Ankyrin repeat domain-containing protein</fullName>
    </recommendedName>
</protein>
<dbReference type="GO" id="GO:0046513">
    <property type="term" value="P:ceramide biosynthetic process"/>
    <property type="evidence" value="ECO:0007669"/>
    <property type="project" value="TreeGrafter"/>
</dbReference>
<accession>A0A835YDG4</accession>
<dbReference type="GO" id="GO:0005783">
    <property type="term" value="C:endoplasmic reticulum"/>
    <property type="evidence" value="ECO:0007669"/>
    <property type="project" value="TreeGrafter"/>
</dbReference>
<dbReference type="GO" id="GO:0004620">
    <property type="term" value="F:phospholipase activity"/>
    <property type="evidence" value="ECO:0007669"/>
    <property type="project" value="TreeGrafter"/>
</dbReference>
<dbReference type="Proteomes" id="UP000612055">
    <property type="component" value="Unassembled WGS sequence"/>
</dbReference>
<proteinExistence type="predicted"/>
<comment type="caution">
    <text evidence="1">The sequence shown here is derived from an EMBL/GenBank/DDBJ whole genome shotgun (WGS) entry which is preliminary data.</text>
</comment>
<gene>
    <name evidence="1" type="ORF">HYH03_002832</name>
</gene>
<dbReference type="EMBL" id="JAEHOE010000007">
    <property type="protein sequence ID" value="KAG2499253.1"/>
    <property type="molecule type" value="Genomic_DNA"/>
</dbReference>
<dbReference type="OrthoDB" id="63159at2759"/>
<organism evidence="1 2">
    <name type="scientific">Edaphochlamys debaryana</name>
    <dbReference type="NCBI Taxonomy" id="47281"/>
    <lineage>
        <taxon>Eukaryota</taxon>
        <taxon>Viridiplantae</taxon>
        <taxon>Chlorophyta</taxon>
        <taxon>core chlorophytes</taxon>
        <taxon>Chlorophyceae</taxon>
        <taxon>CS clade</taxon>
        <taxon>Chlamydomonadales</taxon>
        <taxon>Chlamydomonadales incertae sedis</taxon>
        <taxon>Edaphochlamys</taxon>
    </lineage>
</organism>
<keyword evidence="2" id="KW-1185">Reference proteome</keyword>
<reference evidence="1" key="1">
    <citation type="journal article" date="2020" name="bioRxiv">
        <title>Comparative genomics of Chlamydomonas.</title>
        <authorList>
            <person name="Craig R.J."/>
            <person name="Hasan A.R."/>
            <person name="Ness R.W."/>
            <person name="Keightley P.D."/>
        </authorList>
    </citation>
    <scope>NUCLEOTIDE SEQUENCE</scope>
    <source>
        <strain evidence="1">CCAP 11/70</strain>
    </source>
</reference>